<sequence>MDLQEILTNIAVPRPAHRESLEKTAAYIKGLLTSWDVPFIVQEFALRPYMQFLIGLTLLILAVILFILVLKKKPLFALIVSIIIFPLLFLEFEMFMPIVSGLIKKTGENIIVSFQAPNAVRELIFMAHYDSKTDFWDHIQRAKIYRWIPHAFALGVLLSIWLFFVKKFDALKNKLVTAINLTVAGILVVYWGLIFLGFGGFVFLPKERDSLGAVDNGTSVVTLLAVAKDIKDGKVDIGDSNVTIILTSGEETTLQGANFYVKERWGKKAEPEIPTTLVNLELVAQNGNMVYWKKVGVFLKFYDPDKELIDRLNVACEEISGKPMELAGEGYITDDSHRFAVVGIPFITVGNSGLPGMGMGGFHATTDNLERVNYENLKLMIATLEKYIESCSTK</sequence>
<accession>A0A9D8PKG9</accession>
<organism evidence="3 4">
    <name type="scientific">Candidatus Zymogenus saltonus</name>
    <dbReference type="NCBI Taxonomy" id="2844893"/>
    <lineage>
        <taxon>Bacteria</taxon>
        <taxon>Deltaproteobacteria</taxon>
        <taxon>Candidatus Zymogenia</taxon>
        <taxon>Candidatus Zymogeniales</taxon>
        <taxon>Candidatus Zymogenaceae</taxon>
        <taxon>Candidatus Zymogenus</taxon>
    </lineage>
</organism>
<feature type="domain" description="Peptidase M28" evidence="2">
    <location>
        <begin position="209"/>
        <end position="384"/>
    </location>
</feature>
<evidence type="ECO:0000259" key="2">
    <source>
        <dbReference type="Pfam" id="PF04389"/>
    </source>
</evidence>
<keyword evidence="1" id="KW-1133">Transmembrane helix</keyword>
<feature type="transmembrane region" description="Helical" evidence="1">
    <location>
        <begin position="49"/>
        <end position="68"/>
    </location>
</feature>
<dbReference type="Gene3D" id="3.40.630.10">
    <property type="entry name" value="Zn peptidases"/>
    <property type="match status" value="1"/>
</dbReference>
<dbReference type="Proteomes" id="UP000809273">
    <property type="component" value="Unassembled WGS sequence"/>
</dbReference>
<dbReference type="SUPFAM" id="SSF53187">
    <property type="entry name" value="Zn-dependent exopeptidases"/>
    <property type="match status" value="1"/>
</dbReference>
<name>A0A9D8PKG9_9DELT</name>
<dbReference type="AlphaFoldDB" id="A0A9D8PKG9"/>
<feature type="transmembrane region" description="Helical" evidence="1">
    <location>
        <begin position="144"/>
        <end position="165"/>
    </location>
</feature>
<keyword evidence="1" id="KW-0472">Membrane</keyword>
<comment type="caution">
    <text evidence="3">The sequence shown here is derived from an EMBL/GenBank/DDBJ whole genome shotgun (WGS) entry which is preliminary data.</text>
</comment>
<gene>
    <name evidence="3" type="ORF">JW984_00025</name>
</gene>
<evidence type="ECO:0000256" key="1">
    <source>
        <dbReference type="SAM" id="Phobius"/>
    </source>
</evidence>
<dbReference type="Pfam" id="PF04389">
    <property type="entry name" value="Peptidase_M28"/>
    <property type="match status" value="1"/>
</dbReference>
<dbReference type="EMBL" id="JAFGIX010000001">
    <property type="protein sequence ID" value="MBN1571564.1"/>
    <property type="molecule type" value="Genomic_DNA"/>
</dbReference>
<protein>
    <submittedName>
        <fullName evidence="3">M20/M25/M40 family metallo-hydrolase</fullName>
    </submittedName>
</protein>
<feature type="transmembrane region" description="Helical" evidence="1">
    <location>
        <begin position="75"/>
        <end position="92"/>
    </location>
</feature>
<feature type="transmembrane region" description="Helical" evidence="1">
    <location>
        <begin position="177"/>
        <end position="204"/>
    </location>
</feature>
<reference evidence="3" key="2">
    <citation type="submission" date="2021-01" db="EMBL/GenBank/DDBJ databases">
        <authorList>
            <person name="Hahn C.R."/>
            <person name="Youssef N.H."/>
            <person name="Elshahed M."/>
        </authorList>
    </citation>
    <scope>NUCLEOTIDE SEQUENCE</scope>
    <source>
        <strain evidence="3">Zod_Metabat.24</strain>
    </source>
</reference>
<keyword evidence="1" id="KW-0812">Transmembrane</keyword>
<reference evidence="3" key="1">
    <citation type="journal article" date="2021" name="Environ. Microbiol.">
        <title>Genomic characterization of three novel Desulfobacterota classes expand the metabolic and phylogenetic diversity of the phylum.</title>
        <authorList>
            <person name="Murphy C.L."/>
            <person name="Biggerstaff J."/>
            <person name="Eichhorn A."/>
            <person name="Ewing E."/>
            <person name="Shahan R."/>
            <person name="Soriano D."/>
            <person name="Stewart S."/>
            <person name="VanMol K."/>
            <person name="Walker R."/>
            <person name="Walters P."/>
            <person name="Elshahed M.S."/>
            <person name="Youssef N.H."/>
        </authorList>
    </citation>
    <scope>NUCLEOTIDE SEQUENCE</scope>
    <source>
        <strain evidence="3">Zod_Metabat.24</strain>
    </source>
</reference>
<evidence type="ECO:0000313" key="4">
    <source>
        <dbReference type="Proteomes" id="UP000809273"/>
    </source>
</evidence>
<evidence type="ECO:0000313" key="3">
    <source>
        <dbReference type="EMBL" id="MBN1571564.1"/>
    </source>
</evidence>
<proteinExistence type="predicted"/>
<dbReference type="InterPro" id="IPR007484">
    <property type="entry name" value="Peptidase_M28"/>
</dbReference>